<gene>
    <name evidence="11" type="ORF">I573_02133</name>
</gene>
<evidence type="ECO:0000256" key="2">
    <source>
        <dbReference type="ARBA" id="ARBA00011955"/>
    </source>
</evidence>
<dbReference type="EMBL" id="ASWO01000007">
    <property type="protein sequence ID" value="EOT83020.1"/>
    <property type="molecule type" value="Genomic_DNA"/>
</dbReference>
<dbReference type="Pfam" id="PF02424">
    <property type="entry name" value="ApbE"/>
    <property type="match status" value="1"/>
</dbReference>
<evidence type="ECO:0000256" key="6">
    <source>
        <dbReference type="ARBA" id="ARBA00022723"/>
    </source>
</evidence>
<evidence type="ECO:0000256" key="5">
    <source>
        <dbReference type="ARBA" id="ARBA00022679"/>
    </source>
</evidence>
<dbReference type="AlphaFoldDB" id="S0KMB5"/>
<dbReference type="Gene3D" id="3.10.520.10">
    <property type="entry name" value="ApbE-like domains"/>
    <property type="match status" value="2"/>
</dbReference>
<dbReference type="PATRIC" id="fig|1140003.3.peg.1880"/>
<dbReference type="InterPro" id="IPR003374">
    <property type="entry name" value="ApbE-like_sf"/>
</dbReference>
<name>S0KMB5_9ENTE</name>
<evidence type="ECO:0000256" key="9">
    <source>
        <dbReference type="ARBA" id="ARBA00031306"/>
    </source>
</evidence>
<evidence type="ECO:0000256" key="4">
    <source>
        <dbReference type="ARBA" id="ARBA00022630"/>
    </source>
</evidence>
<evidence type="ECO:0000256" key="1">
    <source>
        <dbReference type="ARBA" id="ARBA00001946"/>
    </source>
</evidence>
<protein>
    <recommendedName>
        <fullName evidence="3">FAD:protein FMN transferase</fullName>
        <ecNumber evidence="2">2.7.1.180</ecNumber>
    </recommendedName>
    <alternativeName>
        <fullName evidence="9">Flavin transferase</fullName>
    </alternativeName>
</protein>
<sequence>MYPHYDITVLSHMTIPFTIHLVTKEPIDPNLKTDTIRQIDTFLARINRDYSAYDPTSLVNHHPASGQGVSDFFIQNTEYQAIFAQCLLVKEKSEGLFDPFYNGNYDPTGLVKGWAIEEAFFRYIQPLLDANLLIAGSINGGGDMQVGVQKGSDFRWTIGIEHPIKKTIVATYELKNGALATSGNTKRGMHIQTKRDTTQQVTILAPYLSLADCWATVGVAADESQFQHLIRKEALTGLTYLDDQHSYHYQQGVITYDSQPSLSRQ</sequence>
<evidence type="ECO:0000313" key="12">
    <source>
        <dbReference type="Proteomes" id="UP000015961"/>
    </source>
</evidence>
<keyword evidence="12" id="KW-1185">Reference proteome</keyword>
<dbReference type="SUPFAM" id="SSF143631">
    <property type="entry name" value="ApbE-like"/>
    <property type="match status" value="1"/>
</dbReference>
<reference evidence="11 12" key="1">
    <citation type="submission" date="2013-03" db="EMBL/GenBank/DDBJ databases">
        <title>The Genome Sequence of Enterococcus sulfureus ATCC_49903 (PacBio/Illumina hybrid assembly).</title>
        <authorList>
            <consortium name="The Broad Institute Genomics Platform"/>
            <consortium name="The Broad Institute Genome Sequencing Center for Infectious Disease"/>
            <person name="Earl A."/>
            <person name="Russ C."/>
            <person name="Gilmore M."/>
            <person name="Surin D."/>
            <person name="Walker B."/>
            <person name="Young S."/>
            <person name="Zeng Q."/>
            <person name="Gargeya S."/>
            <person name="Fitzgerald M."/>
            <person name="Haas B."/>
            <person name="Abouelleil A."/>
            <person name="Allen A.W."/>
            <person name="Alvarado L."/>
            <person name="Arachchi H.M."/>
            <person name="Berlin A.M."/>
            <person name="Chapman S.B."/>
            <person name="Gainer-Dewar J."/>
            <person name="Goldberg J."/>
            <person name="Griggs A."/>
            <person name="Gujja S."/>
            <person name="Hansen M."/>
            <person name="Howarth C."/>
            <person name="Imamovic A."/>
            <person name="Ireland A."/>
            <person name="Larimer J."/>
            <person name="McCowan C."/>
            <person name="Murphy C."/>
            <person name="Pearson M."/>
            <person name="Poon T.W."/>
            <person name="Priest M."/>
            <person name="Roberts A."/>
            <person name="Saif S."/>
            <person name="Shea T."/>
            <person name="Sisk P."/>
            <person name="Sykes S."/>
            <person name="Wortman J."/>
            <person name="Nusbaum C."/>
            <person name="Birren B."/>
        </authorList>
    </citation>
    <scope>NUCLEOTIDE SEQUENCE [LARGE SCALE GENOMIC DNA]</scope>
    <source>
        <strain evidence="11 12">ATCC 49903</strain>
    </source>
</reference>
<dbReference type="OrthoDB" id="9778595at2"/>
<evidence type="ECO:0000256" key="10">
    <source>
        <dbReference type="ARBA" id="ARBA00048540"/>
    </source>
</evidence>
<keyword evidence="5" id="KW-0808">Transferase</keyword>
<dbReference type="PANTHER" id="PTHR30040">
    <property type="entry name" value="THIAMINE BIOSYNTHESIS LIPOPROTEIN APBE"/>
    <property type="match status" value="1"/>
</dbReference>
<evidence type="ECO:0000256" key="8">
    <source>
        <dbReference type="ARBA" id="ARBA00022842"/>
    </source>
</evidence>
<evidence type="ECO:0000313" key="11">
    <source>
        <dbReference type="EMBL" id="EOT83020.1"/>
    </source>
</evidence>
<comment type="caution">
    <text evidence="11">The sequence shown here is derived from an EMBL/GenBank/DDBJ whole genome shotgun (WGS) entry which is preliminary data.</text>
</comment>
<keyword evidence="7" id="KW-0274">FAD</keyword>
<dbReference type="eggNOG" id="COG1477">
    <property type="taxonomic scope" value="Bacteria"/>
</dbReference>
<dbReference type="InterPro" id="IPR024932">
    <property type="entry name" value="ApbE"/>
</dbReference>
<comment type="cofactor">
    <cofactor evidence="1">
        <name>Mg(2+)</name>
        <dbReference type="ChEBI" id="CHEBI:18420"/>
    </cofactor>
</comment>
<dbReference type="GO" id="GO:0046872">
    <property type="term" value="F:metal ion binding"/>
    <property type="evidence" value="ECO:0007669"/>
    <property type="project" value="UniProtKB-KW"/>
</dbReference>
<keyword evidence="6" id="KW-0479">Metal-binding</keyword>
<accession>S0KMB5</accession>
<keyword evidence="4" id="KW-0285">Flavoprotein</keyword>
<keyword evidence="8" id="KW-0460">Magnesium</keyword>
<dbReference type="Proteomes" id="UP000015961">
    <property type="component" value="Unassembled WGS sequence"/>
</dbReference>
<dbReference type="GO" id="GO:0016740">
    <property type="term" value="F:transferase activity"/>
    <property type="evidence" value="ECO:0007669"/>
    <property type="project" value="UniProtKB-KW"/>
</dbReference>
<organism evidence="11 12">
    <name type="scientific">Enterococcus sulfureus ATCC 49903</name>
    <dbReference type="NCBI Taxonomy" id="1140003"/>
    <lineage>
        <taxon>Bacteria</taxon>
        <taxon>Bacillati</taxon>
        <taxon>Bacillota</taxon>
        <taxon>Bacilli</taxon>
        <taxon>Lactobacillales</taxon>
        <taxon>Enterococcaceae</taxon>
        <taxon>Enterococcus</taxon>
    </lineage>
</organism>
<comment type="catalytic activity">
    <reaction evidence="10">
        <text>L-threonyl-[protein] + FAD = FMN-L-threonyl-[protein] + AMP + H(+)</text>
        <dbReference type="Rhea" id="RHEA:36847"/>
        <dbReference type="Rhea" id="RHEA-COMP:11060"/>
        <dbReference type="Rhea" id="RHEA-COMP:11061"/>
        <dbReference type="ChEBI" id="CHEBI:15378"/>
        <dbReference type="ChEBI" id="CHEBI:30013"/>
        <dbReference type="ChEBI" id="CHEBI:57692"/>
        <dbReference type="ChEBI" id="CHEBI:74257"/>
        <dbReference type="ChEBI" id="CHEBI:456215"/>
        <dbReference type="EC" id="2.7.1.180"/>
    </reaction>
</comment>
<dbReference type="STRING" id="1140003.OMY_01950"/>
<proteinExistence type="predicted"/>
<dbReference type="PANTHER" id="PTHR30040:SF2">
    <property type="entry name" value="FAD:PROTEIN FMN TRANSFERASE"/>
    <property type="match status" value="1"/>
</dbReference>
<evidence type="ECO:0000256" key="3">
    <source>
        <dbReference type="ARBA" id="ARBA00016337"/>
    </source>
</evidence>
<dbReference type="RefSeq" id="WP_016186382.1">
    <property type="nucleotide sequence ID" value="NZ_ASWO01000007.1"/>
</dbReference>
<evidence type="ECO:0000256" key="7">
    <source>
        <dbReference type="ARBA" id="ARBA00022827"/>
    </source>
</evidence>
<dbReference type="EC" id="2.7.1.180" evidence="2"/>